<feature type="transmembrane region" description="Helical" evidence="1">
    <location>
        <begin position="281"/>
        <end position="305"/>
    </location>
</feature>
<keyword evidence="1" id="KW-0812">Transmembrane</keyword>
<reference evidence="2 3" key="1">
    <citation type="submission" date="2013-07" db="EMBL/GenBank/DDBJ databases">
        <title>Comparative Genomic and Metabolomic Analysis of Twelve Strains of Pseudoalteromonas luteoviolacea.</title>
        <authorList>
            <person name="Vynne N.G."/>
            <person name="Mansson M."/>
            <person name="Gram L."/>
        </authorList>
    </citation>
    <scope>NUCLEOTIDE SEQUENCE [LARGE SCALE GENOMIC DNA]</scope>
    <source>
        <strain evidence="2 3">CPMOR-1</strain>
    </source>
</reference>
<feature type="transmembrane region" description="Helical" evidence="1">
    <location>
        <begin position="372"/>
        <end position="395"/>
    </location>
</feature>
<evidence type="ECO:0000313" key="2">
    <source>
        <dbReference type="EMBL" id="KZN58695.1"/>
    </source>
</evidence>
<sequence length="404" mass="45046">MTMLPIEEPLPKPILLKPATWPFLMLGFRPLFWLSATWAVISMLIWAGVLSGILRWQSQVPATLWHAHEMLFGFASAVAIGFLFTASKNWTGIPTINGVQLLLLSCLWVAARLIFVLSDTPYIWLTICQGLFWLLSITHLANTLVQAKSKNNYQFIVILSLMASVNLTFIWLIATHNYLFALTLSHIGVLGFTFLISIIAGRVIPFFIARGLNLQSQTTTPLLNTALFWSALLGLIGFFAHHVLNSPINPGYLLILTGLLHIARSVYWFKFAIWQVPLLWSLYIAYCLMGIGLVGFGGAYLNFAWQAKDALHLITIGAMGLMILSIMSRVSLGHTARPLKAHPLLSVAFALCFLSALIRSLFPLFINPHDAWLASAILWSGAFTIFVAIYTPILMKHRLDGRRG</sequence>
<feature type="transmembrane region" description="Helical" evidence="1">
    <location>
        <begin position="250"/>
        <end position="269"/>
    </location>
</feature>
<dbReference type="PATRIC" id="fig|1365248.3.peg.4839"/>
<dbReference type="EMBL" id="AUYC01000073">
    <property type="protein sequence ID" value="KZN58695.1"/>
    <property type="molecule type" value="Genomic_DNA"/>
</dbReference>
<organism evidence="2 3">
    <name type="scientific">Pseudoalteromonas luteoviolacea CPMOR-1</name>
    <dbReference type="NCBI Taxonomy" id="1365248"/>
    <lineage>
        <taxon>Bacteria</taxon>
        <taxon>Pseudomonadati</taxon>
        <taxon>Pseudomonadota</taxon>
        <taxon>Gammaproteobacteria</taxon>
        <taxon>Alteromonadales</taxon>
        <taxon>Pseudoalteromonadaceae</taxon>
        <taxon>Pseudoalteromonas</taxon>
    </lineage>
</organism>
<evidence type="ECO:0008006" key="4">
    <source>
        <dbReference type="Google" id="ProtNLM"/>
    </source>
</evidence>
<gene>
    <name evidence="2" type="ORF">N473_04480</name>
</gene>
<feature type="transmembrane region" description="Helical" evidence="1">
    <location>
        <begin position="65"/>
        <end position="86"/>
    </location>
</feature>
<accession>A0A167HZ48</accession>
<protein>
    <recommendedName>
        <fullName evidence="4">NnrS family protein</fullName>
    </recommendedName>
</protein>
<feature type="transmembrane region" description="Helical" evidence="1">
    <location>
        <begin position="31"/>
        <end position="53"/>
    </location>
</feature>
<feature type="transmembrane region" description="Helical" evidence="1">
    <location>
        <begin position="153"/>
        <end position="173"/>
    </location>
</feature>
<comment type="caution">
    <text evidence="2">The sequence shown here is derived from an EMBL/GenBank/DDBJ whole genome shotgun (WGS) entry which is preliminary data.</text>
</comment>
<keyword evidence="1" id="KW-1133">Transmembrane helix</keyword>
<feature type="transmembrane region" description="Helical" evidence="1">
    <location>
        <begin position="98"/>
        <end position="116"/>
    </location>
</feature>
<evidence type="ECO:0000313" key="3">
    <source>
        <dbReference type="Proteomes" id="UP000076486"/>
    </source>
</evidence>
<feature type="transmembrane region" description="Helical" evidence="1">
    <location>
        <begin position="179"/>
        <end position="201"/>
    </location>
</feature>
<feature type="transmembrane region" description="Helical" evidence="1">
    <location>
        <begin position="311"/>
        <end position="332"/>
    </location>
</feature>
<feature type="transmembrane region" description="Helical" evidence="1">
    <location>
        <begin position="344"/>
        <end position="366"/>
    </location>
</feature>
<dbReference type="InterPro" id="IPR010266">
    <property type="entry name" value="NnrS"/>
</dbReference>
<feature type="transmembrane region" description="Helical" evidence="1">
    <location>
        <begin position="222"/>
        <end position="244"/>
    </location>
</feature>
<feature type="transmembrane region" description="Helical" evidence="1">
    <location>
        <begin position="122"/>
        <end position="141"/>
    </location>
</feature>
<dbReference type="Pfam" id="PF05940">
    <property type="entry name" value="NnrS"/>
    <property type="match status" value="1"/>
</dbReference>
<keyword evidence="1" id="KW-0472">Membrane</keyword>
<proteinExistence type="predicted"/>
<evidence type="ECO:0000256" key="1">
    <source>
        <dbReference type="SAM" id="Phobius"/>
    </source>
</evidence>
<dbReference type="AlphaFoldDB" id="A0A167HZ48"/>
<dbReference type="Proteomes" id="UP000076486">
    <property type="component" value="Unassembled WGS sequence"/>
</dbReference>
<name>A0A167HZ48_9GAMM</name>